<evidence type="ECO:0000256" key="1">
    <source>
        <dbReference type="SAM" id="MobiDB-lite"/>
    </source>
</evidence>
<dbReference type="InterPro" id="IPR011600">
    <property type="entry name" value="Pept_C14_caspase"/>
</dbReference>
<gene>
    <name evidence="3" type="ORF">L207DRAFT_633612</name>
</gene>
<dbReference type="OrthoDB" id="4760831at2759"/>
<dbReference type="Pfam" id="PF00656">
    <property type="entry name" value="Peptidase_C14"/>
    <property type="match status" value="1"/>
</dbReference>
<organism evidence="3 4">
    <name type="scientific">Hyaloscypha variabilis (strain UAMH 11265 / GT02V1 / F)</name>
    <name type="common">Meliniomyces variabilis</name>
    <dbReference type="NCBI Taxonomy" id="1149755"/>
    <lineage>
        <taxon>Eukaryota</taxon>
        <taxon>Fungi</taxon>
        <taxon>Dikarya</taxon>
        <taxon>Ascomycota</taxon>
        <taxon>Pezizomycotina</taxon>
        <taxon>Leotiomycetes</taxon>
        <taxon>Helotiales</taxon>
        <taxon>Hyaloscyphaceae</taxon>
        <taxon>Hyaloscypha</taxon>
        <taxon>Hyaloscypha variabilis</taxon>
    </lineage>
</organism>
<feature type="compositionally biased region" description="Basic and acidic residues" evidence="1">
    <location>
        <begin position="297"/>
        <end position="310"/>
    </location>
</feature>
<dbReference type="AlphaFoldDB" id="A0A2J6RQ37"/>
<protein>
    <recommendedName>
        <fullName evidence="2">Peptidase C14 caspase domain-containing protein</fullName>
    </recommendedName>
</protein>
<dbReference type="Proteomes" id="UP000235786">
    <property type="component" value="Unassembled WGS sequence"/>
</dbReference>
<name>A0A2J6RQ37_HYAVF</name>
<dbReference type="STRING" id="1149755.A0A2J6RQ37"/>
<feature type="compositionally biased region" description="Basic and acidic residues" evidence="1">
    <location>
        <begin position="637"/>
        <end position="650"/>
    </location>
</feature>
<dbReference type="GO" id="GO:0004197">
    <property type="term" value="F:cysteine-type endopeptidase activity"/>
    <property type="evidence" value="ECO:0007669"/>
    <property type="project" value="InterPro"/>
</dbReference>
<feature type="region of interest" description="Disordered" evidence="1">
    <location>
        <begin position="276"/>
        <end position="315"/>
    </location>
</feature>
<dbReference type="EMBL" id="KZ613945">
    <property type="protein sequence ID" value="PMD40627.1"/>
    <property type="molecule type" value="Genomic_DNA"/>
</dbReference>
<reference evidence="3 4" key="1">
    <citation type="submission" date="2016-04" db="EMBL/GenBank/DDBJ databases">
        <title>A degradative enzymes factory behind the ericoid mycorrhizal symbiosis.</title>
        <authorList>
            <consortium name="DOE Joint Genome Institute"/>
            <person name="Martino E."/>
            <person name="Morin E."/>
            <person name="Grelet G."/>
            <person name="Kuo A."/>
            <person name="Kohler A."/>
            <person name="Daghino S."/>
            <person name="Barry K."/>
            <person name="Choi C."/>
            <person name="Cichocki N."/>
            <person name="Clum A."/>
            <person name="Copeland A."/>
            <person name="Hainaut M."/>
            <person name="Haridas S."/>
            <person name="Labutti K."/>
            <person name="Lindquist E."/>
            <person name="Lipzen A."/>
            <person name="Khouja H.-R."/>
            <person name="Murat C."/>
            <person name="Ohm R."/>
            <person name="Olson A."/>
            <person name="Spatafora J."/>
            <person name="Veneault-Fourrey C."/>
            <person name="Henrissat B."/>
            <person name="Grigoriev I."/>
            <person name="Martin F."/>
            <person name="Perotto S."/>
        </authorList>
    </citation>
    <scope>NUCLEOTIDE SEQUENCE [LARGE SCALE GENOMIC DNA]</scope>
    <source>
        <strain evidence="3 4">F</strain>
    </source>
</reference>
<dbReference type="GO" id="GO:0006508">
    <property type="term" value="P:proteolysis"/>
    <property type="evidence" value="ECO:0007669"/>
    <property type="project" value="InterPro"/>
</dbReference>
<keyword evidence="4" id="KW-1185">Reference proteome</keyword>
<evidence type="ECO:0000259" key="2">
    <source>
        <dbReference type="Pfam" id="PF00656"/>
    </source>
</evidence>
<feature type="compositionally biased region" description="Low complexity" evidence="1">
    <location>
        <begin position="20"/>
        <end position="40"/>
    </location>
</feature>
<accession>A0A2J6RQ37</accession>
<evidence type="ECO:0000313" key="3">
    <source>
        <dbReference type="EMBL" id="PMD40627.1"/>
    </source>
</evidence>
<proteinExistence type="predicted"/>
<feature type="region of interest" description="Disordered" evidence="1">
    <location>
        <begin position="11"/>
        <end position="45"/>
    </location>
</feature>
<sequence>MDDPLFITLAAGGISPPSPSSEDVSETSSQDMPSSTSSVSITTHDTSRTKYHLHELGTFATRLEHAAASIFPNKGRSRYENYELDDLAKSFGTTYGYATETWLIPSVKSHFALMEKALQVVRDFGKADNLLIVYYAGHGHMNASRQAMWSCTSDTTKGSISWHAVQTLFEQADSDILLLLDCCAAASGALTEASSTSVTETIAACGFETWAPQPGRHSFTNTLIAVLDDWYDRPAFTAAMLHCEILNRLRHEKPERYRNTKSFEFRKSPIHVLSTNDPKARSIELAPRSPTQDVPVEEIRHDSSSHREARGVATSKVVETATAETEPSKGGSVLAVPTNRQVELYNMDSLTRVLDDGHTSLPHVLLSLALEGDQVLDLDRCRKWLQDFPALVRYATVQGVYNSNSTLLILSLPVVIWDWIPEDPACTFIGYVHSDNLIINELKERPPWSKTSLQAPLPSHSKRDAKMIDAVYQEYLKIRGQAEGAVNAVRQESLKTREQAEGAVNLTLRFLPLIVLFILCLCIQNIDPAPTPLMNNARRVVLGSALVPFLYAVFRDWPSLVAVWNATWSIRNIPVLTPVKFLYDIWTMIIYFLAEMNRAQRAPQGSLAGHSGTELDDPPLFYAMLQAGEGGPIQSSIEDKKPAESDEGHGSIDFLS</sequence>
<feature type="region of interest" description="Disordered" evidence="1">
    <location>
        <begin position="631"/>
        <end position="656"/>
    </location>
</feature>
<evidence type="ECO:0000313" key="4">
    <source>
        <dbReference type="Proteomes" id="UP000235786"/>
    </source>
</evidence>
<feature type="domain" description="Peptidase C14 caspase" evidence="2">
    <location>
        <begin position="83"/>
        <end position="329"/>
    </location>
</feature>